<evidence type="ECO:0000313" key="2">
    <source>
        <dbReference type="Proteomes" id="UP000789366"/>
    </source>
</evidence>
<dbReference type="EMBL" id="CAJVPW010023659">
    <property type="protein sequence ID" value="CAG8702043.1"/>
    <property type="molecule type" value="Genomic_DNA"/>
</dbReference>
<evidence type="ECO:0000313" key="1">
    <source>
        <dbReference type="EMBL" id="CAG8702043.1"/>
    </source>
</evidence>
<sequence length="153" mass="17429">TFEDKISLQPLLSSMSFIKETFTKIKNRIEYFGEKGWHNWGQNQKCSPAEIFRPVNLHDLKKIVKKAKQNNKKIRCAAAAHTWSSLSVTSGYLVIVTDLNDIKIQYNEKLETWTVTTEAGVYLKDLDKKLRNHDPPLTMDSATVLDTVTTSGI</sequence>
<gene>
    <name evidence="1" type="ORF">SPELUC_LOCUS11325</name>
</gene>
<organism evidence="1 2">
    <name type="scientific">Cetraspora pellucida</name>
    <dbReference type="NCBI Taxonomy" id="1433469"/>
    <lineage>
        <taxon>Eukaryota</taxon>
        <taxon>Fungi</taxon>
        <taxon>Fungi incertae sedis</taxon>
        <taxon>Mucoromycota</taxon>
        <taxon>Glomeromycotina</taxon>
        <taxon>Glomeromycetes</taxon>
        <taxon>Diversisporales</taxon>
        <taxon>Gigasporaceae</taxon>
        <taxon>Cetraspora</taxon>
    </lineage>
</organism>
<accession>A0ACA9PH17</accession>
<name>A0ACA9PH17_9GLOM</name>
<proteinExistence type="predicted"/>
<feature type="non-terminal residue" evidence="1">
    <location>
        <position position="153"/>
    </location>
</feature>
<feature type="non-terminal residue" evidence="1">
    <location>
        <position position="1"/>
    </location>
</feature>
<comment type="caution">
    <text evidence="1">The sequence shown here is derived from an EMBL/GenBank/DDBJ whole genome shotgun (WGS) entry which is preliminary data.</text>
</comment>
<reference evidence="1" key="1">
    <citation type="submission" date="2021-06" db="EMBL/GenBank/DDBJ databases">
        <authorList>
            <person name="Kallberg Y."/>
            <person name="Tangrot J."/>
            <person name="Rosling A."/>
        </authorList>
    </citation>
    <scope>NUCLEOTIDE SEQUENCE</scope>
    <source>
        <strain evidence="1">28 12/20/2015</strain>
    </source>
</reference>
<protein>
    <submittedName>
        <fullName evidence="1">17372_t:CDS:1</fullName>
    </submittedName>
</protein>
<dbReference type="Proteomes" id="UP000789366">
    <property type="component" value="Unassembled WGS sequence"/>
</dbReference>
<keyword evidence="2" id="KW-1185">Reference proteome</keyword>